<protein>
    <submittedName>
        <fullName evidence="1">Uncharacterized protein</fullName>
    </submittedName>
</protein>
<dbReference type="EMBL" id="CAKMRJ010002223">
    <property type="protein sequence ID" value="CAH1426044.1"/>
    <property type="molecule type" value="Genomic_DNA"/>
</dbReference>
<dbReference type="AlphaFoldDB" id="A0AAU9MIT2"/>
<reference evidence="1 2" key="1">
    <citation type="submission" date="2022-01" db="EMBL/GenBank/DDBJ databases">
        <authorList>
            <person name="Xiong W."/>
            <person name="Schranz E."/>
        </authorList>
    </citation>
    <scope>NUCLEOTIDE SEQUENCE [LARGE SCALE GENOMIC DNA]</scope>
</reference>
<evidence type="ECO:0000313" key="2">
    <source>
        <dbReference type="Proteomes" id="UP001157418"/>
    </source>
</evidence>
<name>A0AAU9MIT2_9ASTR</name>
<sequence length="70" mass="8108">MALGLCDLHKTFFLLPERSTFPFTWSFVEDSDQTICQSGRQLHSCTLFVKDFMESQWSSFESHHNNGNCS</sequence>
<evidence type="ECO:0000313" key="1">
    <source>
        <dbReference type="EMBL" id="CAH1426044.1"/>
    </source>
</evidence>
<accession>A0AAU9MIT2</accession>
<keyword evidence="2" id="KW-1185">Reference proteome</keyword>
<organism evidence="1 2">
    <name type="scientific">Lactuca virosa</name>
    <dbReference type="NCBI Taxonomy" id="75947"/>
    <lineage>
        <taxon>Eukaryota</taxon>
        <taxon>Viridiplantae</taxon>
        <taxon>Streptophyta</taxon>
        <taxon>Embryophyta</taxon>
        <taxon>Tracheophyta</taxon>
        <taxon>Spermatophyta</taxon>
        <taxon>Magnoliopsida</taxon>
        <taxon>eudicotyledons</taxon>
        <taxon>Gunneridae</taxon>
        <taxon>Pentapetalae</taxon>
        <taxon>asterids</taxon>
        <taxon>campanulids</taxon>
        <taxon>Asterales</taxon>
        <taxon>Asteraceae</taxon>
        <taxon>Cichorioideae</taxon>
        <taxon>Cichorieae</taxon>
        <taxon>Lactucinae</taxon>
        <taxon>Lactuca</taxon>
    </lineage>
</organism>
<dbReference type="Proteomes" id="UP001157418">
    <property type="component" value="Unassembled WGS sequence"/>
</dbReference>
<proteinExistence type="predicted"/>
<comment type="caution">
    <text evidence="1">The sequence shown here is derived from an EMBL/GenBank/DDBJ whole genome shotgun (WGS) entry which is preliminary data.</text>
</comment>
<gene>
    <name evidence="1" type="ORF">LVIROSA_LOCUS13147</name>
</gene>